<dbReference type="RefSeq" id="WP_114998338.1">
    <property type="nucleotide sequence ID" value="NZ_UFXS01000001.1"/>
</dbReference>
<proteinExistence type="predicted"/>
<feature type="chain" id="PRO_5017003172" evidence="2">
    <location>
        <begin position="21"/>
        <end position="118"/>
    </location>
</feature>
<feature type="signal peptide" evidence="2">
    <location>
        <begin position="1"/>
        <end position="20"/>
    </location>
</feature>
<keyword evidence="1" id="KW-0175">Coiled coil</keyword>
<name>A0A376FXU5_9FLAO</name>
<dbReference type="EMBL" id="UFXS01000001">
    <property type="protein sequence ID" value="STD53189.1"/>
    <property type="molecule type" value="Genomic_DNA"/>
</dbReference>
<evidence type="ECO:0000313" key="3">
    <source>
        <dbReference type="EMBL" id="STD53189.1"/>
    </source>
</evidence>
<accession>A0A376FXU5</accession>
<keyword evidence="2" id="KW-0732">Signal</keyword>
<evidence type="ECO:0000313" key="4">
    <source>
        <dbReference type="Proteomes" id="UP000254737"/>
    </source>
</evidence>
<dbReference type="Proteomes" id="UP000254737">
    <property type="component" value="Unassembled WGS sequence"/>
</dbReference>
<reference evidence="3 4" key="1">
    <citation type="submission" date="2018-06" db="EMBL/GenBank/DDBJ databases">
        <authorList>
            <consortium name="Pathogen Informatics"/>
            <person name="Doyle S."/>
        </authorList>
    </citation>
    <scope>NUCLEOTIDE SEQUENCE [LARGE SCALE GENOMIC DNA]</scope>
    <source>
        <strain evidence="3 4">NCTC13456</strain>
    </source>
</reference>
<protein>
    <submittedName>
        <fullName evidence="3">Uncharacterized protein</fullName>
    </submittedName>
</protein>
<organism evidence="3 4">
    <name type="scientific">Empedobacter falsenii</name>
    <dbReference type="NCBI Taxonomy" id="343874"/>
    <lineage>
        <taxon>Bacteria</taxon>
        <taxon>Pseudomonadati</taxon>
        <taxon>Bacteroidota</taxon>
        <taxon>Flavobacteriia</taxon>
        <taxon>Flavobacteriales</taxon>
        <taxon>Weeksellaceae</taxon>
        <taxon>Empedobacter</taxon>
    </lineage>
</organism>
<gene>
    <name evidence="3" type="ORF">NCTC13456_00367</name>
</gene>
<evidence type="ECO:0000256" key="2">
    <source>
        <dbReference type="SAM" id="SignalP"/>
    </source>
</evidence>
<sequence length="118" mass="13769">MKKFYYLMAFGLFGLSNLNAQYQYSDPVQPDISHLGNAVNTLQQRFNNNTKRLQNAVNDIQKQINQLDISYEKKQYVLGNLSNRVQSINSKRYDYSSNNVTESIINYLYDSVKKDLKN</sequence>
<feature type="coiled-coil region" evidence="1">
    <location>
        <begin position="43"/>
        <end position="70"/>
    </location>
</feature>
<dbReference type="AlphaFoldDB" id="A0A376FXU5"/>
<evidence type="ECO:0000256" key="1">
    <source>
        <dbReference type="SAM" id="Coils"/>
    </source>
</evidence>